<name>C5K917_PERM5</name>
<evidence type="ECO:0000313" key="1">
    <source>
        <dbReference type="EMBL" id="EER19026.1"/>
    </source>
</evidence>
<dbReference type="RefSeq" id="XP_002787230.1">
    <property type="nucleotide sequence ID" value="XM_002787184.1"/>
</dbReference>
<organism evidence="2">
    <name type="scientific">Perkinsus marinus (strain ATCC 50983 / TXsc)</name>
    <dbReference type="NCBI Taxonomy" id="423536"/>
    <lineage>
        <taxon>Eukaryota</taxon>
        <taxon>Sar</taxon>
        <taxon>Alveolata</taxon>
        <taxon>Perkinsozoa</taxon>
        <taxon>Perkinsea</taxon>
        <taxon>Perkinsida</taxon>
        <taxon>Perkinsidae</taxon>
        <taxon>Perkinsus</taxon>
    </lineage>
</organism>
<feature type="non-terminal residue" evidence="1">
    <location>
        <position position="212"/>
    </location>
</feature>
<gene>
    <name evidence="1" type="ORF">Pmar_PMAR010552</name>
</gene>
<feature type="non-terminal residue" evidence="1">
    <location>
        <position position="1"/>
    </location>
</feature>
<sequence>VLIGRRSRIILGTDPVEKILRRYANDPAGDMLETLCKACVEQTSPDDGHVTGADRQALFDDLWLTLADGVSATMAETTLSSLDAAIVLKCFIYCDRTPPEPLLLKLLRRVAGRGSQGFSEYGLVYAMQAVGKLPTLDEEVAGVLGSILALGRRSLKAMEVGVLGHAFAAASVLMVKEALPKSLKVGQLLMSICEELEARCGSKDSFNMSTVE</sequence>
<evidence type="ECO:0000313" key="2">
    <source>
        <dbReference type="Proteomes" id="UP000007800"/>
    </source>
</evidence>
<dbReference type="EMBL" id="GG671320">
    <property type="protein sequence ID" value="EER19026.1"/>
    <property type="molecule type" value="Genomic_DNA"/>
</dbReference>
<dbReference type="Proteomes" id="UP000007800">
    <property type="component" value="Unassembled WGS sequence"/>
</dbReference>
<dbReference type="InParanoid" id="C5K917"/>
<accession>C5K917</accession>
<protein>
    <submittedName>
        <fullName evidence="1">Uncharacterized protein</fullName>
    </submittedName>
</protein>
<keyword evidence="2" id="KW-1185">Reference proteome</keyword>
<reference evidence="1 2" key="1">
    <citation type="submission" date="2008-07" db="EMBL/GenBank/DDBJ databases">
        <authorList>
            <person name="El-Sayed N."/>
            <person name="Caler E."/>
            <person name="Inman J."/>
            <person name="Amedeo P."/>
            <person name="Hass B."/>
            <person name="Wortman J."/>
        </authorList>
    </citation>
    <scope>NUCLEOTIDE SEQUENCE [LARGE SCALE GENOMIC DNA]</scope>
    <source>
        <strain evidence="2">ATCC 50983 / TXsc</strain>
    </source>
</reference>
<dbReference type="AlphaFoldDB" id="C5K917"/>
<dbReference type="GeneID" id="9049613"/>
<proteinExistence type="predicted"/>